<keyword evidence="2" id="KW-0812">Transmembrane</keyword>
<sequence>MTSDLRERLHDLADHAPTGDLHGDAVWRHGVRRHRLRVAGAVAGTAAVVALVAGLVAVVPSPAPPQPAGQVGSLGIPRDVRPPDPWSEPTRTPGPLSAVSADMHRQPDGLIGHSDRLMLFGVSAVDGRSRFLDLPGRQVNVDSESVALSDDGTLVATVRMQGRRQLGWDVLDVRTGELTSLRLPGNQSVEQGWGYLQFTADGRFLVTNLALDGESGETDDSLVAWELASGAPAEVEGPGHYWIPGTAHGPTGVVWTRRRDVHVADPDTGERTSLRLPHQLVDAAYAPDGRRLAYVGTEQERGTPSPWRLYLTDEAGQESEVALAFEPVQVLGWRDDTHVVVSAYGPRRATVVDVMTGEVERLRLGAESTMVPVYARGLWSRPVAHPADQPGVGDPRVWMDGWFQAAIAGALLLGAVLLVRRRRRG</sequence>
<comment type="caution">
    <text evidence="3">The sequence shown here is derived from an EMBL/GenBank/DDBJ whole genome shotgun (WGS) entry which is preliminary data.</text>
</comment>
<proteinExistence type="predicted"/>
<accession>A0ABW4TQH0</accession>
<keyword evidence="4" id="KW-1185">Reference proteome</keyword>
<keyword evidence="2" id="KW-0472">Membrane</keyword>
<evidence type="ECO:0000313" key="4">
    <source>
        <dbReference type="Proteomes" id="UP001597351"/>
    </source>
</evidence>
<dbReference type="SUPFAM" id="SSF82171">
    <property type="entry name" value="DPP6 N-terminal domain-like"/>
    <property type="match status" value="1"/>
</dbReference>
<dbReference type="Gene3D" id="2.130.10.10">
    <property type="entry name" value="YVTN repeat-like/Quinoprotein amine dehydrogenase"/>
    <property type="match status" value="1"/>
</dbReference>
<feature type="transmembrane region" description="Helical" evidence="2">
    <location>
        <begin position="38"/>
        <end position="59"/>
    </location>
</feature>
<evidence type="ECO:0000313" key="3">
    <source>
        <dbReference type="EMBL" id="MFD1948917.1"/>
    </source>
</evidence>
<feature type="transmembrane region" description="Helical" evidence="2">
    <location>
        <begin position="401"/>
        <end position="419"/>
    </location>
</feature>
<dbReference type="InterPro" id="IPR015943">
    <property type="entry name" value="WD40/YVTN_repeat-like_dom_sf"/>
</dbReference>
<keyword evidence="2" id="KW-1133">Transmembrane helix</keyword>
<dbReference type="RefSeq" id="WP_343921451.1">
    <property type="nucleotide sequence ID" value="NZ_BAAAJT010000003.1"/>
</dbReference>
<protein>
    <recommendedName>
        <fullName evidence="5">WD40 repeat domain-containing protein</fullName>
    </recommendedName>
</protein>
<organism evidence="3 4">
    <name type="scientific">Nocardioides aestuarii</name>
    <dbReference type="NCBI Taxonomy" id="252231"/>
    <lineage>
        <taxon>Bacteria</taxon>
        <taxon>Bacillati</taxon>
        <taxon>Actinomycetota</taxon>
        <taxon>Actinomycetes</taxon>
        <taxon>Propionibacteriales</taxon>
        <taxon>Nocardioidaceae</taxon>
        <taxon>Nocardioides</taxon>
    </lineage>
</organism>
<evidence type="ECO:0008006" key="5">
    <source>
        <dbReference type="Google" id="ProtNLM"/>
    </source>
</evidence>
<feature type="region of interest" description="Disordered" evidence="1">
    <location>
        <begin position="64"/>
        <end position="99"/>
    </location>
</feature>
<dbReference type="EMBL" id="JBHUGD010000004">
    <property type="protein sequence ID" value="MFD1948917.1"/>
    <property type="molecule type" value="Genomic_DNA"/>
</dbReference>
<reference evidence="4" key="1">
    <citation type="journal article" date="2019" name="Int. J. Syst. Evol. Microbiol.">
        <title>The Global Catalogue of Microorganisms (GCM) 10K type strain sequencing project: providing services to taxonomists for standard genome sequencing and annotation.</title>
        <authorList>
            <consortium name="The Broad Institute Genomics Platform"/>
            <consortium name="The Broad Institute Genome Sequencing Center for Infectious Disease"/>
            <person name="Wu L."/>
            <person name="Ma J."/>
        </authorList>
    </citation>
    <scope>NUCLEOTIDE SEQUENCE [LARGE SCALE GENOMIC DNA]</scope>
    <source>
        <strain evidence="4">CGMCC 1.12477</strain>
    </source>
</reference>
<gene>
    <name evidence="3" type="ORF">ACFSDE_19090</name>
</gene>
<name>A0ABW4TQH0_9ACTN</name>
<evidence type="ECO:0000256" key="2">
    <source>
        <dbReference type="SAM" id="Phobius"/>
    </source>
</evidence>
<dbReference type="Proteomes" id="UP001597351">
    <property type="component" value="Unassembled WGS sequence"/>
</dbReference>
<evidence type="ECO:0000256" key="1">
    <source>
        <dbReference type="SAM" id="MobiDB-lite"/>
    </source>
</evidence>